<dbReference type="Gene3D" id="3.40.50.300">
    <property type="entry name" value="P-loop containing nucleotide triphosphate hydrolases"/>
    <property type="match status" value="1"/>
</dbReference>
<reference evidence="1 2" key="1">
    <citation type="submission" date="2015-09" db="EMBL/GenBank/DDBJ databases">
        <authorList>
            <consortium name="Pathogen Informatics"/>
        </authorList>
    </citation>
    <scope>NUCLEOTIDE SEQUENCE [LARGE SCALE GENOMIC DNA]</scope>
    <source>
        <strain evidence="1 2">2789STDY5608863</strain>
    </source>
</reference>
<dbReference type="InterPro" id="IPR027417">
    <property type="entry name" value="P-loop_NTPase"/>
</dbReference>
<dbReference type="Proteomes" id="UP000095495">
    <property type="component" value="Unassembled WGS sequence"/>
</dbReference>
<organism evidence="1 2">
    <name type="scientific">Roseburia faecis</name>
    <dbReference type="NCBI Taxonomy" id="301302"/>
    <lineage>
        <taxon>Bacteria</taxon>
        <taxon>Bacillati</taxon>
        <taxon>Bacillota</taxon>
        <taxon>Clostridia</taxon>
        <taxon>Lachnospirales</taxon>
        <taxon>Lachnospiraceae</taxon>
        <taxon>Roseburia</taxon>
    </lineage>
</organism>
<gene>
    <name evidence="1" type="ORF">ERS852420_01530</name>
</gene>
<dbReference type="RefSeq" id="WP_055262355.1">
    <property type="nucleotide sequence ID" value="NZ_CYXV01000005.1"/>
</dbReference>
<dbReference type="EMBL" id="CYXV01000005">
    <property type="protein sequence ID" value="CUM91748.1"/>
    <property type="molecule type" value="Genomic_DNA"/>
</dbReference>
<proteinExistence type="predicted"/>
<keyword evidence="1" id="KW-0808">Transferase</keyword>
<name>A0A173SRF1_9FIRM</name>
<dbReference type="GO" id="GO:0016301">
    <property type="term" value="F:kinase activity"/>
    <property type="evidence" value="ECO:0007669"/>
    <property type="project" value="UniProtKB-KW"/>
</dbReference>
<protein>
    <submittedName>
        <fullName evidence="1">Cytidylate kinase</fullName>
    </submittedName>
</protein>
<dbReference type="AlphaFoldDB" id="A0A173SRF1"/>
<sequence>MNKKKYVVTIARQFGSMGRPIAMKLSEILGIEFYDRDIVDQAAEKLNLPVSIVDENEETAKELKNNYSRMQFPLGRQKSTEVQDKIFEAQKNIINFMAEKESCIIVGRCGDFILSEMENTMHIYIYAPYNIRLQHCTDELGLSVDEGKRMIKKVDEAREAYHLQYAGFKPDDYNHKDLMINSSLLGVDGTAEYLATLIKKKFCL</sequence>
<keyword evidence="1" id="KW-0418">Kinase</keyword>
<evidence type="ECO:0000313" key="1">
    <source>
        <dbReference type="EMBL" id="CUM91748.1"/>
    </source>
</evidence>
<evidence type="ECO:0000313" key="2">
    <source>
        <dbReference type="Proteomes" id="UP000095495"/>
    </source>
</evidence>
<dbReference type="GeneID" id="99746657"/>
<dbReference type="Pfam" id="PF13189">
    <property type="entry name" value="Cytidylate_kin2"/>
    <property type="match status" value="1"/>
</dbReference>
<accession>A0A173SRF1</accession>